<feature type="domain" description="PKD" evidence="5">
    <location>
        <begin position="746"/>
        <end position="835"/>
    </location>
</feature>
<dbReference type="GO" id="GO:0005975">
    <property type="term" value="P:carbohydrate metabolic process"/>
    <property type="evidence" value="ECO:0007669"/>
    <property type="project" value="UniProtKB-ARBA"/>
</dbReference>
<evidence type="ECO:0000256" key="3">
    <source>
        <dbReference type="SAM" id="MobiDB-lite"/>
    </source>
</evidence>
<dbReference type="InterPro" id="IPR022409">
    <property type="entry name" value="PKD/Chitinase_dom"/>
</dbReference>
<dbReference type="GO" id="GO:0030246">
    <property type="term" value="F:carbohydrate binding"/>
    <property type="evidence" value="ECO:0007669"/>
    <property type="project" value="InterPro"/>
</dbReference>
<protein>
    <submittedName>
        <fullName evidence="7">PKD domain-containing protein</fullName>
    </submittedName>
</protein>
<dbReference type="PROSITE" id="PS51175">
    <property type="entry name" value="CBM6"/>
    <property type="match status" value="1"/>
</dbReference>
<dbReference type="PROSITE" id="PS50093">
    <property type="entry name" value="PKD"/>
    <property type="match status" value="1"/>
</dbReference>
<dbReference type="EMBL" id="UETB01000021">
    <property type="protein sequence ID" value="SSA47064.1"/>
    <property type="molecule type" value="Genomic_DNA"/>
</dbReference>
<dbReference type="SUPFAM" id="SSF50952">
    <property type="entry name" value="Soluble quinoprotein glucose dehydrogenase"/>
    <property type="match status" value="1"/>
</dbReference>
<dbReference type="Gene3D" id="2.120.10.30">
    <property type="entry name" value="TolB, C-terminal domain"/>
    <property type="match status" value="1"/>
</dbReference>
<dbReference type="Pfam" id="PF06283">
    <property type="entry name" value="ThuA"/>
    <property type="match status" value="1"/>
</dbReference>
<dbReference type="SUPFAM" id="SSF69318">
    <property type="entry name" value="Integrin alpha N-terminal domain"/>
    <property type="match status" value="1"/>
</dbReference>
<evidence type="ECO:0000259" key="5">
    <source>
        <dbReference type="PROSITE" id="PS50093"/>
    </source>
</evidence>
<evidence type="ECO:0000256" key="1">
    <source>
        <dbReference type="ARBA" id="ARBA00022729"/>
    </source>
</evidence>
<dbReference type="Gene3D" id="3.20.20.150">
    <property type="entry name" value="Divalent-metal-dependent TIM barrel enzymes"/>
    <property type="match status" value="1"/>
</dbReference>
<dbReference type="Gene3D" id="2.60.120.200">
    <property type="match status" value="1"/>
</dbReference>
<dbReference type="SUPFAM" id="SSF51658">
    <property type="entry name" value="Xylose isomerase-like"/>
    <property type="match status" value="1"/>
</dbReference>
<accession>A0A2Y9ARQ6</accession>
<dbReference type="Pfam" id="PF03422">
    <property type="entry name" value="CBM_6"/>
    <property type="match status" value="1"/>
</dbReference>
<dbReference type="InterPro" id="IPR012938">
    <property type="entry name" value="Glc/Sorbosone_DH"/>
</dbReference>
<dbReference type="InterPro" id="IPR008979">
    <property type="entry name" value="Galactose-bd-like_sf"/>
</dbReference>
<feature type="chain" id="PRO_5030061946" evidence="4">
    <location>
        <begin position="35"/>
        <end position="1891"/>
    </location>
</feature>
<evidence type="ECO:0000313" key="7">
    <source>
        <dbReference type="EMBL" id="SSA47064.1"/>
    </source>
</evidence>
<evidence type="ECO:0000256" key="4">
    <source>
        <dbReference type="SAM" id="SignalP"/>
    </source>
</evidence>
<dbReference type="InterPro" id="IPR013320">
    <property type="entry name" value="ConA-like_dom_sf"/>
</dbReference>
<feature type="signal peptide" evidence="4">
    <location>
        <begin position="1"/>
        <end position="34"/>
    </location>
</feature>
<dbReference type="SMART" id="SM00606">
    <property type="entry name" value="CBD_IV"/>
    <property type="match status" value="1"/>
</dbReference>
<keyword evidence="8" id="KW-1185">Reference proteome</keyword>
<dbReference type="Gene3D" id="3.40.50.880">
    <property type="match status" value="1"/>
</dbReference>
<feature type="domain" description="CBM6" evidence="6">
    <location>
        <begin position="943"/>
        <end position="1063"/>
    </location>
</feature>
<dbReference type="RefSeq" id="WP_220035252.1">
    <property type="nucleotide sequence ID" value="NZ_QKLZ01000021.1"/>
</dbReference>
<evidence type="ECO:0000259" key="6">
    <source>
        <dbReference type="PROSITE" id="PS51175"/>
    </source>
</evidence>
<dbReference type="Gene3D" id="2.60.40.10">
    <property type="entry name" value="Immunoglobulins"/>
    <property type="match status" value="1"/>
</dbReference>
<dbReference type="InterPro" id="IPR028994">
    <property type="entry name" value="Integrin_alpha_N"/>
</dbReference>
<dbReference type="InterPro" id="IPR000601">
    <property type="entry name" value="PKD_dom"/>
</dbReference>
<dbReference type="Pfam" id="PF07995">
    <property type="entry name" value="GSDH"/>
    <property type="match status" value="1"/>
</dbReference>
<dbReference type="InterPro" id="IPR011042">
    <property type="entry name" value="6-blade_b-propeller_TolB-like"/>
</dbReference>
<dbReference type="SUPFAM" id="SSF49299">
    <property type="entry name" value="PKD domain"/>
    <property type="match status" value="1"/>
</dbReference>
<dbReference type="PANTHER" id="PTHR40469">
    <property type="entry name" value="SECRETED GLYCOSYL HYDROLASE"/>
    <property type="match status" value="1"/>
</dbReference>
<dbReference type="CDD" id="cd00146">
    <property type="entry name" value="PKD"/>
    <property type="match status" value="1"/>
</dbReference>
<dbReference type="SMART" id="SM00089">
    <property type="entry name" value="PKD"/>
    <property type="match status" value="1"/>
</dbReference>
<dbReference type="InterPro" id="IPR035986">
    <property type="entry name" value="PKD_dom_sf"/>
</dbReference>
<dbReference type="SUPFAM" id="SSF52317">
    <property type="entry name" value="Class I glutamine amidotransferase-like"/>
    <property type="match status" value="1"/>
</dbReference>
<dbReference type="InterPro" id="IPR029010">
    <property type="entry name" value="ThuA-like"/>
</dbReference>
<dbReference type="Pfam" id="PF17851">
    <property type="entry name" value="GH43_C2"/>
    <property type="match status" value="1"/>
</dbReference>
<dbReference type="SUPFAM" id="SSF49899">
    <property type="entry name" value="Concanavalin A-like lectins/glucanases"/>
    <property type="match status" value="1"/>
</dbReference>
<dbReference type="SUPFAM" id="SSF49785">
    <property type="entry name" value="Galactose-binding domain-like"/>
    <property type="match status" value="1"/>
</dbReference>
<dbReference type="Proteomes" id="UP000250222">
    <property type="component" value="Unassembled WGS sequence"/>
</dbReference>
<dbReference type="InterPro" id="IPR011041">
    <property type="entry name" value="Quinoprot_gluc/sorb_DH_b-prop"/>
</dbReference>
<dbReference type="InterPro" id="IPR029062">
    <property type="entry name" value="Class_I_gatase-like"/>
</dbReference>
<dbReference type="InterPro" id="IPR013022">
    <property type="entry name" value="Xyl_isomerase-like_TIM-brl"/>
</dbReference>
<sequence length="1891" mass="202780">MVSRPTGSRGWARAAGAVLASTLVLPLAVSGASADVEPPPDDSEFSALVFSKTAGFRHGSIEEGVAAIQQLGADNGFTVEHTEDAADFTEENLADYDVVVWLSTTGDVLDDEQQAAFEQYIQGGGGYAGIHAASDTEYDWAWYGELVGAYFAGHPPGTPDGTVDVADRVHPSTAHLPFEWDRTDEWYSYEPNVRGDVHVLATLDETSYDPGDLAMGSDHPIAWCHDYDGGRSWYTGGGHTEASFAEPAFLEHILGGLRTAAGVEDANCAATVASSYQKVTLVQGEQNVGEPMALAVLPNGDVLHTARDGRIFYTQGDGGTSVAGTVPVYTHDEDGMQGIAIDPNFEENRWVYAYYAPPLDTPPGDAPEWGTAEDFAPFDGYNRLSRFELTEEGMLDLESEEEILRVEASRGTCCHAGGEIDFDAEGNLYLSTGDDTNPFASEGYTPIDEREGRNPAWDAQRSSANTNDLRGKLLRVNVLEEIPEGAEPGPGSTYEIPEGNLFAPGTELTRPEIYGMGFRNPFRFAVDKETGWVHLGDYGPDAGSADPDRGPGGQVEFNLIKEPGNYGWPYCHGDNDAYIDYEFPPQGEPAGSGESGEAFDCDNPVNESPNNTGLTELPPVIPAWLPYDGGSVPDLGNGSESPMGGPTYHYDPELDSDNKWPEYWDGKTLNYEWGRDWIREFVIDDEGGLVDIVPSLDWLEPSTPMAVEFGPDGALYVLDYGSGGFFSGAWDSAVYRVDYVADSPNPVARISTSTNNGQPPLTVEFDGTESSDPQDMPLSYAWDFDNDGDIDSTEPTASFTYEEAGVYAARLTVSAGEGEELRTGTITTNVIVGNTAPEVTLELPADGGIFSFGDDVPFRVTVTDAEDGEIDCSRVRVEYILGHDEHGHPLSSATGCEGTITTPTDEGHGLDANVFGVINASYTDLGAEDLPALSADDEAVLRLRHQQAEFYTEAEGVEVVDRDGANGGSAVGDVGEGEWISFAPMDLTNIDGVSLRYTSTGDGTVELRKGSADGTVIATVELGATDAWTDSATAAVTPVGGPDPVYFVVTGDGTVEIDEIHFEGQGMSGEDPDPDPVCEDPTAEIPATDQFDGEDVDPCRWEVIDRDDDLLEVSDGAVRLTTTDNDIYTTPNSTVPNILRNTQVEGEEWTVETKVTGALESTYQQGGLIAYADPDNYVKLDAVSTGGDGFRVELRSEVGGVIQDPQEDIGDLTQSEDQTFYLRLSRDGDTFTGAYSPDGETWTDLPSAVTNGAIGDAGPGIFALGAQQEAPTTLAFDYFRLVGEEEPTDPVHIPVDRVSVQMFSLIPWVNEAGLPSVLARLAEIGLENIEPYGGNFNGYTAEEFRAMTDLIGLDVPSSHYSTNEATFDTTLDYVETLGQEYVGSGGFAQPGISTYNRTLRTAEAMDRLGQRSVEAGIGKFFGHNHATEFTTVYNHGGEEMSAWEILVEETDPRYVTFQLDVAWATHAGVDVPALIEEHGDRIELLHIKDATGLGEEDGPNFTNLGEGDVPLQDILAAAEEHAEIAYYVMEYDVAPEGEDFVETGFEYLTGQPAGEEGSRPVEVTPAAVTFTDEYGTDDDTFTVPRSTGVEYLIDGEVVEAGTYEGGGTVTVTAQAAEGFVLADGSAAEWTHTFSTAEAPPPDRRTAEFHLSNTWRGSTDVYFMYGRMADEVFIGDWDGDGEDTIAVRRGNVFHVSNAQRGGDADSVFTYGRPGDVILAGDWDGDGRDTFAVRRGAEYHVKNSLRGGPADVAFVYGHADDEVLVGDWNGNGSDSLAIRRGATYHVKNSVIGGDADVVFTYGRPADVTLAGDWDGDGTDSFAVQRGRTYYVSNSLSGGDADTVLTFGRLGDEVYVGDWDGNGTDTLGVRRPVGGAAAGMSSHKGFGAVSKALG</sequence>
<dbReference type="PANTHER" id="PTHR40469:SF2">
    <property type="entry name" value="GALACTOSE-BINDING DOMAIN-LIKE SUPERFAMILY PROTEIN"/>
    <property type="match status" value="1"/>
</dbReference>
<keyword evidence="2" id="KW-0119">Carbohydrate metabolism</keyword>
<dbReference type="InterPro" id="IPR005084">
    <property type="entry name" value="CBM6"/>
</dbReference>
<dbReference type="Pfam" id="PF01261">
    <property type="entry name" value="AP_endonuc_2"/>
    <property type="match status" value="1"/>
</dbReference>
<name>A0A2Y9ARQ6_9MICO</name>
<gene>
    <name evidence="7" type="ORF">SAMN05216184_1212</name>
</gene>
<dbReference type="Gene3D" id="2.60.120.260">
    <property type="entry name" value="Galactose-binding domain-like"/>
    <property type="match status" value="1"/>
</dbReference>
<proteinExistence type="predicted"/>
<dbReference type="InterPro" id="IPR041542">
    <property type="entry name" value="GH43_C2"/>
</dbReference>
<dbReference type="Pfam" id="PF18911">
    <property type="entry name" value="PKD_4"/>
    <property type="match status" value="1"/>
</dbReference>
<keyword evidence="1 4" id="KW-0732">Signal</keyword>
<evidence type="ECO:0000256" key="2">
    <source>
        <dbReference type="ARBA" id="ARBA00023277"/>
    </source>
</evidence>
<dbReference type="CDD" id="cd04084">
    <property type="entry name" value="CBM6_xylanase-like"/>
    <property type="match status" value="1"/>
</dbReference>
<dbReference type="InterPro" id="IPR013783">
    <property type="entry name" value="Ig-like_fold"/>
</dbReference>
<feature type="region of interest" description="Disordered" evidence="3">
    <location>
        <begin position="445"/>
        <end position="464"/>
    </location>
</feature>
<dbReference type="InterPro" id="IPR036237">
    <property type="entry name" value="Xyl_isomerase-like_sf"/>
</dbReference>
<evidence type="ECO:0000313" key="8">
    <source>
        <dbReference type="Proteomes" id="UP000250222"/>
    </source>
</evidence>
<organism evidence="7 8">
    <name type="scientific">Georgenia satyanarayanai</name>
    <dbReference type="NCBI Taxonomy" id="860221"/>
    <lineage>
        <taxon>Bacteria</taxon>
        <taxon>Bacillati</taxon>
        <taxon>Actinomycetota</taxon>
        <taxon>Actinomycetes</taxon>
        <taxon>Micrococcales</taxon>
        <taxon>Bogoriellaceae</taxon>
        <taxon>Georgenia</taxon>
    </lineage>
</organism>
<reference evidence="7 8" key="1">
    <citation type="submission" date="2016-10" db="EMBL/GenBank/DDBJ databases">
        <authorList>
            <person name="Cai Z."/>
        </authorList>
    </citation>
    <scope>NUCLEOTIDE SEQUENCE [LARGE SCALE GENOMIC DNA]</scope>
    <source>
        <strain evidence="7 8">CGMCC 1.10826</strain>
    </source>
</reference>
<dbReference type="InterPro" id="IPR006584">
    <property type="entry name" value="Cellulose-bd_IV"/>
</dbReference>